<name>X1LWD3_9ZZZZ</name>
<sequence length="131" mass="15266">FPGEKEKNFINTLDLLEEIKPARIHIFPYSKRPGTAAAEFDEVVSPEDLRERYQRVRKFEARSSFIYRSQYINKKLKVLVEAKRDPKTNLLCGYTENYIRVVFEGRDELKNSILPVKVVDVTIDTTRGKVA</sequence>
<keyword evidence="1" id="KW-0808">Transferase</keyword>
<dbReference type="GO" id="GO:0035598">
    <property type="term" value="F:tRNA (N(6)-L-threonylcarbamoyladenosine(37)-C(2))-methylthiotransferase activity"/>
    <property type="evidence" value="ECO:0007669"/>
    <property type="project" value="TreeGrafter"/>
</dbReference>
<evidence type="ECO:0000256" key="1">
    <source>
        <dbReference type="ARBA" id="ARBA00022679"/>
    </source>
</evidence>
<organism evidence="2">
    <name type="scientific">marine sediment metagenome</name>
    <dbReference type="NCBI Taxonomy" id="412755"/>
    <lineage>
        <taxon>unclassified sequences</taxon>
        <taxon>metagenomes</taxon>
        <taxon>ecological metagenomes</taxon>
    </lineage>
</organism>
<comment type="caution">
    <text evidence="2">The sequence shown here is derived from an EMBL/GenBank/DDBJ whole genome shotgun (WGS) entry which is preliminary data.</text>
</comment>
<reference evidence="2" key="1">
    <citation type="journal article" date="2014" name="Front. Microbiol.">
        <title>High frequency of phylogenetically diverse reductive dehalogenase-homologous genes in deep subseafloor sedimentary metagenomes.</title>
        <authorList>
            <person name="Kawai M."/>
            <person name="Futagami T."/>
            <person name="Toyoda A."/>
            <person name="Takaki Y."/>
            <person name="Nishi S."/>
            <person name="Hori S."/>
            <person name="Arai W."/>
            <person name="Tsubouchi T."/>
            <person name="Morono Y."/>
            <person name="Uchiyama I."/>
            <person name="Ito T."/>
            <person name="Fujiyama A."/>
            <person name="Inagaki F."/>
            <person name="Takami H."/>
        </authorList>
    </citation>
    <scope>NUCLEOTIDE SEQUENCE</scope>
    <source>
        <strain evidence="2">Expedition CK06-06</strain>
    </source>
</reference>
<dbReference type="Gene3D" id="3.80.30.20">
    <property type="entry name" value="tm_1862 like domain"/>
    <property type="match status" value="1"/>
</dbReference>
<dbReference type="SUPFAM" id="SSF102114">
    <property type="entry name" value="Radical SAM enzymes"/>
    <property type="match status" value="1"/>
</dbReference>
<proteinExistence type="predicted"/>
<dbReference type="InterPro" id="IPR023404">
    <property type="entry name" value="rSAM_horseshoe"/>
</dbReference>
<feature type="non-terminal residue" evidence="2">
    <location>
        <position position="1"/>
    </location>
</feature>
<dbReference type="PANTHER" id="PTHR11918:SF45">
    <property type="entry name" value="THREONYLCARBAMOYLADENOSINE TRNA METHYLTHIOTRANSFERASE"/>
    <property type="match status" value="1"/>
</dbReference>
<dbReference type="PANTHER" id="PTHR11918">
    <property type="entry name" value="RADICAL SAM PROTEINS"/>
    <property type="match status" value="1"/>
</dbReference>
<protein>
    <recommendedName>
        <fullName evidence="3">TRAM domain-containing protein</fullName>
    </recommendedName>
</protein>
<dbReference type="EMBL" id="BARU01045993">
    <property type="protein sequence ID" value="GAH98438.1"/>
    <property type="molecule type" value="Genomic_DNA"/>
</dbReference>
<dbReference type="InterPro" id="IPR058240">
    <property type="entry name" value="rSAM_sf"/>
</dbReference>
<gene>
    <name evidence="2" type="ORF">S03H2_69567</name>
</gene>
<evidence type="ECO:0000313" key="2">
    <source>
        <dbReference type="EMBL" id="GAH98438.1"/>
    </source>
</evidence>
<accession>X1LWD3</accession>
<dbReference type="AlphaFoldDB" id="X1LWD3"/>
<evidence type="ECO:0008006" key="3">
    <source>
        <dbReference type="Google" id="ProtNLM"/>
    </source>
</evidence>